<dbReference type="RefSeq" id="WP_186844122.1">
    <property type="nucleotide sequence ID" value="NZ_JACOME010000001.1"/>
</dbReference>
<name>A0ABR6XWW8_9FLAO</name>
<evidence type="ECO:0000313" key="2">
    <source>
        <dbReference type="Proteomes" id="UP000607435"/>
    </source>
</evidence>
<gene>
    <name evidence="1" type="ORF">H6H04_01245</name>
</gene>
<accession>A0ABR6XWW8</accession>
<reference evidence="1 2" key="1">
    <citation type="submission" date="2020-08" db="EMBL/GenBank/DDBJ databases">
        <title>Winogradskyella ouciana sp. nov., isolated from the hadal seawater of the Mariana Trench.</title>
        <authorList>
            <person name="He X."/>
        </authorList>
    </citation>
    <scope>NUCLEOTIDE SEQUENCE [LARGE SCALE GENOMIC DNA]</scope>
    <source>
        <strain evidence="1 2">KCTC 22026</strain>
    </source>
</reference>
<sequence length="226" mass="26592">MRYIYLLFILCCFSCNNERVLLLPEIENAEVTEVLDVSPAYIFYDETQPDSALLNRKNLISTTNWLVNVDKRLTLRQAIPHIKFLQEKKRNAKMHKNENAKNYFTCNDTSIGSLGFLEFTDVNYAKKDSSNYWTGKRHLWSRNHIEIHYINENDIFIEGIITESIQEKSKSKEIVETITGFIKNDTIKLILNFNQKLSFQDYISLKSELLKIKTDKIIIDTNEFIY</sequence>
<dbReference type="Proteomes" id="UP000607435">
    <property type="component" value="Unassembled WGS sequence"/>
</dbReference>
<comment type="caution">
    <text evidence="1">The sequence shown here is derived from an EMBL/GenBank/DDBJ whole genome shotgun (WGS) entry which is preliminary data.</text>
</comment>
<organism evidence="1 2">
    <name type="scientific">Winogradskyella echinorum</name>
    <dbReference type="NCBI Taxonomy" id="538189"/>
    <lineage>
        <taxon>Bacteria</taxon>
        <taxon>Pseudomonadati</taxon>
        <taxon>Bacteroidota</taxon>
        <taxon>Flavobacteriia</taxon>
        <taxon>Flavobacteriales</taxon>
        <taxon>Flavobacteriaceae</taxon>
        <taxon>Winogradskyella</taxon>
    </lineage>
</organism>
<evidence type="ECO:0000313" key="1">
    <source>
        <dbReference type="EMBL" id="MBC3844990.1"/>
    </source>
</evidence>
<protein>
    <submittedName>
        <fullName evidence="1">Uncharacterized protein</fullName>
    </submittedName>
</protein>
<keyword evidence="2" id="KW-1185">Reference proteome</keyword>
<proteinExistence type="predicted"/>
<dbReference type="EMBL" id="JACOME010000001">
    <property type="protein sequence ID" value="MBC3844990.1"/>
    <property type="molecule type" value="Genomic_DNA"/>
</dbReference>